<comment type="subcellular location">
    <subcellularLocation>
        <location evidence="1">Nucleus envelope</location>
    </subcellularLocation>
</comment>
<dbReference type="AlphaFoldDB" id="A0AAD9QWI0"/>
<sequence length="673" mass="76029">MFREQIDDSVLQTSKVHLTDVSIANVTFGETDDDMKKFKSAFLLFCQGNNDEAQSICNEIFTSGADLNSAVLTLSQELIDDFPVSDPRWAESIPAGGISASTSLIILHQLEDKLKAHALMLDFLKGVNLWEKLGIVKTKDVTSLTCHMICEHAEKLSAAVALCKVDNMCQQVLDESIGRAVKKRQVKAQARGLTKHDLFFREVSRISDIFECLLDYEEGVSGKQRASSSSILQTILAVNKIMREMLYEAWHYRQTNSRMYEPTNSSSTELNIELVPWTATAGPSGVRTLLLKQLALTAERSIQGIDDHQDLSMLVQQMVDLADVALDGYVYQLQSLRRCPGEENRYDDVRQKYEQDRRAVVLQLVHLGERTYAASLAEKYHDFGVLIELCESSGDQDTLQRYMNQFTQQGFSDYLFKWYMDKGERQKLMSIPEPQHEDLARFLSSHHHLSWLHDVQTKAYNQAHETLKGLACKETGFLAKKKSLLNLSKLALLASDADDVAKLDDIITEQDIILHQETLPIAVLEQAALDVDYMPPLTPAQLIELHVGNQNPAANEYDFKRAIDILYLAVLTGRYPLDEAALKLHIWCRAILRDDWSSLPAKDPLIAARNTVFFRTVELAYNQGMELQEFLPSIESLFEAEELRNAGLSENAHFRFLLKSGYEQIARASALPS</sequence>
<evidence type="ECO:0000256" key="2">
    <source>
        <dbReference type="ARBA" id="ARBA00022448"/>
    </source>
</evidence>
<evidence type="ECO:0000256" key="6">
    <source>
        <dbReference type="ARBA" id="ARBA00023242"/>
    </source>
</evidence>
<evidence type="ECO:0000256" key="3">
    <source>
        <dbReference type="ARBA" id="ARBA00022816"/>
    </source>
</evidence>
<dbReference type="GO" id="GO:0000972">
    <property type="term" value="P:transcription-dependent tethering of RNA polymerase II gene DNA at nuclear periphery"/>
    <property type="evidence" value="ECO:0007669"/>
    <property type="project" value="TreeGrafter"/>
</dbReference>
<dbReference type="GO" id="GO:0017056">
    <property type="term" value="F:structural constituent of nuclear pore"/>
    <property type="evidence" value="ECO:0007669"/>
    <property type="project" value="InterPro"/>
</dbReference>
<dbReference type="Pfam" id="PF03177">
    <property type="entry name" value="Nucleoporin_C"/>
    <property type="match status" value="1"/>
</dbReference>
<keyword evidence="6" id="KW-0539">Nucleus</keyword>
<dbReference type="PANTHER" id="PTHR13405:SF11">
    <property type="entry name" value="NUCLEAR PORE COMPLEX PROTEIN NUP133"/>
    <property type="match status" value="1"/>
</dbReference>
<keyword evidence="5" id="KW-0811">Translocation</keyword>
<feature type="domain" description="Nucleoporin Nup133/Nup155-like C-terminal" evidence="7">
    <location>
        <begin position="340"/>
        <end position="534"/>
    </location>
</feature>
<keyword evidence="9" id="KW-1185">Reference proteome</keyword>
<protein>
    <submittedName>
        <fullName evidence="8">Nuclear pore complex protein Nup133</fullName>
    </submittedName>
</protein>
<proteinExistence type="predicted"/>
<evidence type="ECO:0000313" key="8">
    <source>
        <dbReference type="EMBL" id="KAK2568721.1"/>
    </source>
</evidence>
<gene>
    <name evidence="8" type="ORF">P5673_006716</name>
</gene>
<dbReference type="PANTHER" id="PTHR13405">
    <property type="entry name" value="NUCLEAR PORE COMPLEX PROTEIN NUP133"/>
    <property type="match status" value="1"/>
</dbReference>
<evidence type="ECO:0000259" key="7">
    <source>
        <dbReference type="Pfam" id="PF03177"/>
    </source>
</evidence>
<dbReference type="GO" id="GO:0031080">
    <property type="term" value="C:nuclear pore outer ring"/>
    <property type="evidence" value="ECO:0007669"/>
    <property type="project" value="TreeGrafter"/>
</dbReference>
<dbReference type="EMBL" id="JARQWQ010000011">
    <property type="protein sequence ID" value="KAK2568721.1"/>
    <property type="molecule type" value="Genomic_DNA"/>
</dbReference>
<dbReference type="GO" id="GO:0006606">
    <property type="term" value="P:protein import into nucleus"/>
    <property type="evidence" value="ECO:0007669"/>
    <property type="project" value="TreeGrafter"/>
</dbReference>
<keyword evidence="4" id="KW-0653">Protein transport</keyword>
<reference evidence="8" key="2">
    <citation type="journal article" date="2023" name="Science">
        <title>Genomic signatures of disease resistance in endangered staghorn corals.</title>
        <authorList>
            <person name="Vollmer S.V."/>
            <person name="Selwyn J.D."/>
            <person name="Despard B.A."/>
            <person name="Roesel C.L."/>
        </authorList>
    </citation>
    <scope>NUCLEOTIDE SEQUENCE</scope>
    <source>
        <strain evidence="8">K2</strain>
    </source>
</reference>
<dbReference type="Gene3D" id="1.25.40.700">
    <property type="match status" value="1"/>
</dbReference>
<dbReference type="Proteomes" id="UP001249851">
    <property type="component" value="Unassembled WGS sequence"/>
</dbReference>
<accession>A0AAD9QWI0</accession>
<dbReference type="InterPro" id="IPR037624">
    <property type="entry name" value="Nup133-like"/>
</dbReference>
<keyword evidence="2" id="KW-0813">Transport</keyword>
<dbReference type="GO" id="GO:0016973">
    <property type="term" value="P:poly(A)+ mRNA export from nucleus"/>
    <property type="evidence" value="ECO:0007669"/>
    <property type="project" value="TreeGrafter"/>
</dbReference>
<comment type="caution">
    <text evidence="8">The sequence shown here is derived from an EMBL/GenBank/DDBJ whole genome shotgun (WGS) entry which is preliminary data.</text>
</comment>
<evidence type="ECO:0000256" key="4">
    <source>
        <dbReference type="ARBA" id="ARBA00022927"/>
    </source>
</evidence>
<dbReference type="Gene3D" id="1.20.58.1380">
    <property type="match status" value="1"/>
</dbReference>
<name>A0AAD9QWI0_ACRCE</name>
<reference evidence="8" key="1">
    <citation type="journal article" date="2023" name="G3 (Bethesda)">
        <title>Whole genome assembly and annotation of the endangered Caribbean coral Acropora cervicornis.</title>
        <authorList>
            <person name="Selwyn J.D."/>
            <person name="Vollmer S.V."/>
        </authorList>
    </citation>
    <scope>NUCLEOTIDE SEQUENCE</scope>
    <source>
        <strain evidence="8">K2</strain>
    </source>
</reference>
<dbReference type="InterPro" id="IPR007187">
    <property type="entry name" value="Nucleoporin_Nup133/Nup155_C"/>
</dbReference>
<evidence type="ECO:0000313" key="9">
    <source>
        <dbReference type="Proteomes" id="UP001249851"/>
    </source>
</evidence>
<evidence type="ECO:0000256" key="5">
    <source>
        <dbReference type="ARBA" id="ARBA00023010"/>
    </source>
</evidence>
<keyword evidence="3" id="KW-0509">mRNA transport</keyword>
<evidence type="ECO:0000256" key="1">
    <source>
        <dbReference type="ARBA" id="ARBA00004259"/>
    </source>
</evidence>
<organism evidence="8 9">
    <name type="scientific">Acropora cervicornis</name>
    <name type="common">Staghorn coral</name>
    <dbReference type="NCBI Taxonomy" id="6130"/>
    <lineage>
        <taxon>Eukaryota</taxon>
        <taxon>Metazoa</taxon>
        <taxon>Cnidaria</taxon>
        <taxon>Anthozoa</taxon>
        <taxon>Hexacorallia</taxon>
        <taxon>Scleractinia</taxon>
        <taxon>Astrocoeniina</taxon>
        <taxon>Acroporidae</taxon>
        <taxon>Acropora</taxon>
    </lineage>
</organism>